<dbReference type="EMBL" id="RYYV01000028">
    <property type="protein sequence ID" value="RUL69740.1"/>
    <property type="molecule type" value="Genomic_DNA"/>
</dbReference>
<evidence type="ECO:0000313" key="3">
    <source>
        <dbReference type="Proteomes" id="UP000274358"/>
    </source>
</evidence>
<feature type="transmembrane region" description="Helical" evidence="1">
    <location>
        <begin position="36"/>
        <end position="55"/>
    </location>
</feature>
<organism evidence="2 3">
    <name type="scientific">Dyella choica</name>
    <dbReference type="NCBI Taxonomy" id="1927959"/>
    <lineage>
        <taxon>Bacteria</taxon>
        <taxon>Pseudomonadati</taxon>
        <taxon>Pseudomonadota</taxon>
        <taxon>Gammaproteobacteria</taxon>
        <taxon>Lysobacterales</taxon>
        <taxon>Rhodanobacteraceae</taxon>
        <taxon>Dyella</taxon>
    </lineage>
</organism>
<dbReference type="Proteomes" id="UP000274358">
    <property type="component" value="Unassembled WGS sequence"/>
</dbReference>
<evidence type="ECO:0000256" key="1">
    <source>
        <dbReference type="SAM" id="Phobius"/>
    </source>
</evidence>
<feature type="transmembrane region" description="Helical" evidence="1">
    <location>
        <begin position="62"/>
        <end position="86"/>
    </location>
</feature>
<evidence type="ECO:0000313" key="2">
    <source>
        <dbReference type="EMBL" id="RUL69740.1"/>
    </source>
</evidence>
<keyword evidence="1" id="KW-0472">Membrane</keyword>
<reference evidence="2 3" key="1">
    <citation type="submission" date="2018-12" db="EMBL/GenBank/DDBJ databases">
        <title>Dyella dinghuensis sp. nov. DHOA06 and Dyella choica sp. nov. 4M-K27, isolated from forest soil.</title>
        <authorList>
            <person name="Qiu L.-H."/>
            <person name="Gao Z.-H."/>
        </authorList>
    </citation>
    <scope>NUCLEOTIDE SEQUENCE [LARGE SCALE GENOMIC DNA]</scope>
    <source>
        <strain evidence="2 3">4M-K27</strain>
    </source>
</reference>
<gene>
    <name evidence="2" type="ORF">EKH80_21535</name>
</gene>
<protein>
    <submittedName>
        <fullName evidence="2">Uncharacterized protein</fullName>
    </submittedName>
</protein>
<feature type="transmembrane region" description="Helical" evidence="1">
    <location>
        <begin position="119"/>
        <end position="138"/>
    </location>
</feature>
<comment type="caution">
    <text evidence="2">The sequence shown here is derived from an EMBL/GenBank/DDBJ whole genome shotgun (WGS) entry which is preliminary data.</text>
</comment>
<keyword evidence="1" id="KW-1133">Transmembrane helix</keyword>
<proteinExistence type="predicted"/>
<name>A0A3S0PIW5_9GAMM</name>
<keyword evidence="1" id="KW-0812">Transmembrane</keyword>
<sequence length="145" mass="15295">MRQLAGECFALFCAVMLGLAAGAVWLLPTVFLHRPLPWLAVLAGWLLGVAIRQWVHGKKWNAVALAALATVVASAYSRVLITAVNISAMTDYGLLGAARTAGLPMLLDLTRLATSKLDIVWTAAGVVVAAVTAMRSPAATSRKQN</sequence>
<dbReference type="AlphaFoldDB" id="A0A3S0PIW5"/>
<dbReference type="OrthoDB" id="5959462at2"/>
<keyword evidence="3" id="KW-1185">Reference proteome</keyword>
<accession>A0A3S0PIW5</accession>